<keyword evidence="1 3" id="KW-0245">EGF-like domain</keyword>
<comment type="caution">
    <text evidence="6">The sequence shown here is derived from an EMBL/GenBank/DDBJ whole genome shotgun (WGS) entry which is preliminary data.</text>
</comment>
<dbReference type="AlphaFoldDB" id="A0A9Q1H603"/>
<feature type="domain" description="Fibrinogen C-terminal" evidence="5">
    <location>
        <begin position="39"/>
        <end position="379"/>
    </location>
</feature>
<sequence>MLGTSRKPRFALINDPAIQNTNHIRVSASDTVASSYFFYQQPQYPRDCYEIFNQCSEDRSSGVYLIKPDGYSNGFEVYCDNENDGGGWTTFHRRTEGAIGFDRAWKEYKNGFGFLSNEFWLGLQKLSFLTNQKKYEIRIDLKNRDGLYFSIQYNFFRISDEWSDCRLTGLGDYNKTAEYGYRIGYTVEITFFKAKLFRRKNGQTQMNTLCTRRCECQSNVLTCEDNYRCSSHATCEERGGVRQCYCNDGYTGNGQTCEVVATDCADIYNGGHNAMSWHKNKPFSTYDRDNDVWNDYNCAQRHRGALWYGYYYFYSSYSYCRTSEYYCDYWPEGNGCGACDNSNLNGDYGIATRGNSIHWTNLSGYECIIIYTEMKIKPV</sequence>
<evidence type="ECO:0000313" key="6">
    <source>
        <dbReference type="EMBL" id="KAJ8033646.1"/>
    </source>
</evidence>
<dbReference type="PROSITE" id="PS50026">
    <property type="entry name" value="EGF_3"/>
    <property type="match status" value="1"/>
</dbReference>
<evidence type="ECO:0000259" key="4">
    <source>
        <dbReference type="PROSITE" id="PS50026"/>
    </source>
</evidence>
<dbReference type="Pfam" id="PF12947">
    <property type="entry name" value="EGF_3"/>
    <property type="match status" value="1"/>
</dbReference>
<dbReference type="Gene3D" id="3.90.215.10">
    <property type="entry name" value="Gamma Fibrinogen, chain A, domain 1"/>
    <property type="match status" value="1"/>
</dbReference>
<evidence type="ECO:0000256" key="1">
    <source>
        <dbReference type="ARBA" id="ARBA00022536"/>
    </source>
</evidence>
<dbReference type="EMBL" id="JAIZAY010000011">
    <property type="protein sequence ID" value="KAJ8033646.1"/>
    <property type="molecule type" value="Genomic_DNA"/>
</dbReference>
<name>A0A9Q1H603_HOLLE</name>
<protein>
    <submittedName>
        <fullName evidence="6">Fibrinogen-like protein A</fullName>
    </submittedName>
</protein>
<dbReference type="Gene3D" id="2.10.25.10">
    <property type="entry name" value="Laminin"/>
    <property type="match status" value="1"/>
</dbReference>
<evidence type="ECO:0000256" key="2">
    <source>
        <dbReference type="ARBA" id="ARBA00023157"/>
    </source>
</evidence>
<dbReference type="Gene3D" id="4.10.530.10">
    <property type="entry name" value="Gamma-fibrinogen Carboxyl Terminal Fragment, domain 2"/>
    <property type="match status" value="1"/>
</dbReference>
<dbReference type="PANTHER" id="PTHR19143">
    <property type="entry name" value="FIBRINOGEN/TENASCIN/ANGIOPOEITIN"/>
    <property type="match status" value="1"/>
</dbReference>
<dbReference type="Proteomes" id="UP001152320">
    <property type="component" value="Chromosome 11"/>
</dbReference>
<evidence type="ECO:0000256" key="3">
    <source>
        <dbReference type="PROSITE-ProRule" id="PRU00076"/>
    </source>
</evidence>
<dbReference type="SUPFAM" id="SSF56496">
    <property type="entry name" value="Fibrinogen C-terminal domain-like"/>
    <property type="match status" value="2"/>
</dbReference>
<dbReference type="CDD" id="cd00053">
    <property type="entry name" value="EGF"/>
    <property type="match status" value="1"/>
</dbReference>
<dbReference type="NCBIfam" id="NF040941">
    <property type="entry name" value="GGGWT_bact"/>
    <property type="match status" value="1"/>
</dbReference>
<dbReference type="SMART" id="SM00186">
    <property type="entry name" value="FBG"/>
    <property type="match status" value="1"/>
</dbReference>
<accession>A0A9Q1H603</accession>
<dbReference type="PANTHER" id="PTHR19143:SF444">
    <property type="entry name" value="PROTEIN SCABROUS"/>
    <property type="match status" value="1"/>
</dbReference>
<dbReference type="InterPro" id="IPR036056">
    <property type="entry name" value="Fibrinogen-like_C"/>
</dbReference>
<dbReference type="InterPro" id="IPR024731">
    <property type="entry name" value="NELL2-like_EGF"/>
</dbReference>
<reference evidence="6" key="1">
    <citation type="submission" date="2021-10" db="EMBL/GenBank/DDBJ databases">
        <title>Tropical sea cucumber genome reveals ecological adaptation and Cuvierian tubules defense mechanism.</title>
        <authorList>
            <person name="Chen T."/>
        </authorList>
    </citation>
    <scope>NUCLEOTIDE SEQUENCE</scope>
    <source>
        <strain evidence="6">Nanhai2018</strain>
        <tissue evidence="6">Muscle</tissue>
    </source>
</reference>
<dbReference type="Pfam" id="PF00147">
    <property type="entry name" value="Fibrinogen_C"/>
    <property type="match status" value="2"/>
</dbReference>
<evidence type="ECO:0000259" key="5">
    <source>
        <dbReference type="PROSITE" id="PS51406"/>
    </source>
</evidence>
<keyword evidence="2" id="KW-1015">Disulfide bond</keyword>
<dbReference type="PROSITE" id="PS01186">
    <property type="entry name" value="EGF_2"/>
    <property type="match status" value="1"/>
</dbReference>
<dbReference type="PROSITE" id="PS51406">
    <property type="entry name" value="FIBRINOGEN_C_2"/>
    <property type="match status" value="1"/>
</dbReference>
<evidence type="ECO:0000313" key="7">
    <source>
        <dbReference type="Proteomes" id="UP001152320"/>
    </source>
</evidence>
<dbReference type="InterPro" id="IPR000742">
    <property type="entry name" value="EGF"/>
</dbReference>
<comment type="caution">
    <text evidence="3">Lacks conserved residue(s) required for the propagation of feature annotation.</text>
</comment>
<dbReference type="GO" id="GO:0005615">
    <property type="term" value="C:extracellular space"/>
    <property type="evidence" value="ECO:0007669"/>
    <property type="project" value="TreeGrafter"/>
</dbReference>
<organism evidence="6 7">
    <name type="scientific">Holothuria leucospilota</name>
    <name type="common">Black long sea cucumber</name>
    <name type="synonym">Mertensiothuria leucospilota</name>
    <dbReference type="NCBI Taxonomy" id="206669"/>
    <lineage>
        <taxon>Eukaryota</taxon>
        <taxon>Metazoa</taxon>
        <taxon>Echinodermata</taxon>
        <taxon>Eleutherozoa</taxon>
        <taxon>Echinozoa</taxon>
        <taxon>Holothuroidea</taxon>
        <taxon>Aspidochirotacea</taxon>
        <taxon>Aspidochirotida</taxon>
        <taxon>Holothuriidae</taxon>
        <taxon>Holothuria</taxon>
    </lineage>
</organism>
<dbReference type="InterPro" id="IPR014716">
    <property type="entry name" value="Fibrinogen_a/b/g_C_1"/>
</dbReference>
<proteinExistence type="predicted"/>
<gene>
    <name evidence="6" type="ORF">HOLleu_23957</name>
</gene>
<keyword evidence="7" id="KW-1185">Reference proteome</keyword>
<dbReference type="InterPro" id="IPR050373">
    <property type="entry name" value="Fibrinogen_C-term_domain"/>
</dbReference>
<dbReference type="InterPro" id="IPR002181">
    <property type="entry name" value="Fibrinogen_a/b/g_C_dom"/>
</dbReference>
<feature type="domain" description="EGF-like" evidence="4">
    <location>
        <begin position="219"/>
        <end position="258"/>
    </location>
</feature>